<organism evidence="1 2">
    <name type="scientific">Nocardioides simplex</name>
    <name type="common">Arthrobacter simplex</name>
    <dbReference type="NCBI Taxonomy" id="2045"/>
    <lineage>
        <taxon>Bacteria</taxon>
        <taxon>Bacillati</taxon>
        <taxon>Actinomycetota</taxon>
        <taxon>Actinomycetes</taxon>
        <taxon>Propionibacteriales</taxon>
        <taxon>Nocardioidaceae</taxon>
        <taxon>Pimelobacter</taxon>
    </lineage>
</organism>
<keyword evidence="2" id="KW-1185">Reference proteome</keyword>
<accession>A0A0C5XAK0</accession>
<dbReference type="EMBL" id="CP009896">
    <property type="protein sequence ID" value="AJR18305.1"/>
    <property type="molecule type" value="Genomic_DNA"/>
</dbReference>
<proteinExistence type="predicted"/>
<gene>
    <name evidence="1" type="ORF">KR76_00084</name>
</gene>
<dbReference type="KEGG" id="psim:KR76_00084"/>
<dbReference type="Proteomes" id="UP000030300">
    <property type="component" value="Chromosome"/>
</dbReference>
<reference evidence="1 2" key="1">
    <citation type="journal article" date="2015" name="Genome Announc.">
        <title>Complete Genome Sequence of Steroid-Transforming Nocardioides simplex VKM Ac-2033D.</title>
        <authorList>
            <person name="Shtratnikova V.Y."/>
            <person name="Schelkunov M.I."/>
            <person name="Pekov Y.A."/>
            <person name="Fokina V.V."/>
            <person name="Logacheva M.D."/>
            <person name="Sokolov S.L."/>
            <person name="Bragin E.Y."/>
            <person name="Ashapkin V.V."/>
            <person name="Donova M.V."/>
        </authorList>
    </citation>
    <scope>NUCLEOTIDE SEQUENCE [LARGE SCALE GENOMIC DNA]</scope>
    <source>
        <strain evidence="1 2">VKM Ac-2033D</strain>
    </source>
</reference>
<evidence type="ECO:0000313" key="2">
    <source>
        <dbReference type="Proteomes" id="UP000030300"/>
    </source>
</evidence>
<protein>
    <submittedName>
        <fullName evidence="1">Uncharacterized protein</fullName>
    </submittedName>
</protein>
<dbReference type="AlphaFoldDB" id="A0A0C5XAK0"/>
<dbReference type="HOGENOM" id="CLU_3170816_0_0_11"/>
<name>A0A0C5XAK0_NOCSI</name>
<sequence>MGTGRSAARDEGRSADVAAVTATATEDPGVLRPWRTTGCGALLRSRP</sequence>
<evidence type="ECO:0000313" key="1">
    <source>
        <dbReference type="EMBL" id="AJR18305.1"/>
    </source>
</evidence>